<dbReference type="AlphaFoldDB" id="A0A3P6U0Y4"/>
<name>A0A3P6U0Y4_DIBLA</name>
<dbReference type="CDD" id="cd12087">
    <property type="entry name" value="TM_EGFR-like"/>
    <property type="match status" value="1"/>
</dbReference>
<keyword evidence="2" id="KW-0472">Membrane</keyword>
<evidence type="ECO:0000313" key="4">
    <source>
        <dbReference type="Proteomes" id="UP000281553"/>
    </source>
</evidence>
<keyword evidence="2" id="KW-0812">Transmembrane</keyword>
<proteinExistence type="predicted"/>
<sequence length="431" mass="46892">MGGFHSIKTSGYSRTNSLFIIVSACVVGGIVIFINIMVITFLLRKRQKHIPHGRNGTRAQLSSSGVHGGSGYPPEKVYGSDALGRPGAADIYDTTCGCLSRGRSQDNLTPASERFSPAQQSGKYFYSADPLLDRMNSDSLKSDQYPDGQVAGHSYAYHPYTAATPPQFSTLPTQGYGLGSSAVAASNGYNHSNFVPSICPQKKNGTFAEPNRSTYSLRRMAPPNHVNQQTTCPVQVGVPRTPTQPHMPQVPACWSNTMYSCSRPSPKMVQTPMMTSYAPPFRPASGELRRTHSFSDLGSPSPRQSEVSLFGRPVVLYTIPLLISGFIGYAEDIYRERLVAFQRGESPTRKLLLPNPSNSSSSISCLGGRPTPANQFGSISPFEQNRGGCMTMEPEQFLDQQNGSNGCDGWLKVANHQRKQQRTSLSSDCIV</sequence>
<dbReference type="EMBL" id="UYRU01045381">
    <property type="protein sequence ID" value="VDK89409.1"/>
    <property type="molecule type" value="Genomic_DNA"/>
</dbReference>
<feature type="region of interest" description="Disordered" evidence="1">
    <location>
        <begin position="52"/>
        <end position="79"/>
    </location>
</feature>
<evidence type="ECO:0000313" key="3">
    <source>
        <dbReference type="EMBL" id="VDK89409.1"/>
    </source>
</evidence>
<evidence type="ECO:0000256" key="2">
    <source>
        <dbReference type="SAM" id="Phobius"/>
    </source>
</evidence>
<reference evidence="3 4" key="1">
    <citation type="submission" date="2018-11" db="EMBL/GenBank/DDBJ databases">
        <authorList>
            <consortium name="Pathogen Informatics"/>
        </authorList>
    </citation>
    <scope>NUCLEOTIDE SEQUENCE [LARGE SCALE GENOMIC DNA]</scope>
</reference>
<evidence type="ECO:0000256" key="1">
    <source>
        <dbReference type="SAM" id="MobiDB-lite"/>
    </source>
</evidence>
<protein>
    <submittedName>
        <fullName evidence="3">Uncharacterized protein</fullName>
    </submittedName>
</protein>
<gene>
    <name evidence="3" type="ORF">DILT_LOCUS4388</name>
</gene>
<organism evidence="3 4">
    <name type="scientific">Dibothriocephalus latus</name>
    <name type="common">Fish tapeworm</name>
    <name type="synonym">Diphyllobothrium latum</name>
    <dbReference type="NCBI Taxonomy" id="60516"/>
    <lineage>
        <taxon>Eukaryota</taxon>
        <taxon>Metazoa</taxon>
        <taxon>Spiralia</taxon>
        <taxon>Lophotrochozoa</taxon>
        <taxon>Platyhelminthes</taxon>
        <taxon>Cestoda</taxon>
        <taxon>Eucestoda</taxon>
        <taxon>Diphyllobothriidea</taxon>
        <taxon>Diphyllobothriidae</taxon>
        <taxon>Dibothriocephalus</taxon>
    </lineage>
</organism>
<accession>A0A3P6U0Y4</accession>
<keyword evidence="2" id="KW-1133">Transmembrane helix</keyword>
<dbReference type="Proteomes" id="UP000281553">
    <property type="component" value="Unassembled WGS sequence"/>
</dbReference>
<keyword evidence="4" id="KW-1185">Reference proteome</keyword>
<feature type="transmembrane region" description="Helical" evidence="2">
    <location>
        <begin position="18"/>
        <end position="43"/>
    </location>
</feature>